<organism evidence="1 2">
    <name type="scientific">Theileria orientalis</name>
    <dbReference type="NCBI Taxonomy" id="68886"/>
    <lineage>
        <taxon>Eukaryota</taxon>
        <taxon>Sar</taxon>
        <taxon>Alveolata</taxon>
        <taxon>Apicomplexa</taxon>
        <taxon>Aconoidasida</taxon>
        <taxon>Piroplasmida</taxon>
        <taxon>Theileriidae</taxon>
        <taxon>Theileria</taxon>
    </lineage>
</organism>
<dbReference type="Proteomes" id="UP000244811">
    <property type="component" value="Chromosome 1"/>
</dbReference>
<name>A0A976SI80_THEOR</name>
<evidence type="ECO:0000313" key="1">
    <source>
        <dbReference type="EMBL" id="UVC49326.1"/>
    </source>
</evidence>
<dbReference type="AlphaFoldDB" id="A0A976SI80"/>
<evidence type="ECO:0000313" key="2">
    <source>
        <dbReference type="Proteomes" id="UP000244811"/>
    </source>
</evidence>
<proteinExistence type="predicted"/>
<protein>
    <submittedName>
        <fullName evidence="1">Uncharacterized protein</fullName>
    </submittedName>
</protein>
<gene>
    <name evidence="1" type="ORF">MACK_003152</name>
</gene>
<accession>A0A976SI80</accession>
<reference evidence="1" key="1">
    <citation type="submission" date="2022-07" db="EMBL/GenBank/DDBJ databases">
        <title>Evaluation of T. orientalis genome assembly methods using nanopore sequencing and analysis of variation between genomes.</title>
        <authorList>
            <person name="Yam J."/>
            <person name="Micallef M.L."/>
            <person name="Liu M."/>
            <person name="Djordjevic S.P."/>
            <person name="Bogema D.R."/>
            <person name="Jenkins C."/>
        </authorList>
    </citation>
    <scope>NUCLEOTIDE SEQUENCE</scope>
    <source>
        <strain evidence="1">Goon Nure</strain>
    </source>
</reference>
<sequence>MQEWELDKNKTKAQNQKAYVFDLIVLEMTADTRGESVFYNVLDGNNKSHLTILDLKNKFSTKKIEYNFDSDNDVHCYSAKDPYLLDTVKKGNYVIWSHEEGPYPESVVIFKDENEESVVRIVFPTEGSTKSDNSVRKSEISSIYSHLDRYQIIDAKKKLILVDVKSTANTQLIRYKFDKETETHTFTSVRPYLFGIIKKGNTTVWEPVNDNYPHTVLVFPDSSGNYTMRMIFPEDALPKAKPIFTPEVVEPALEPPIKRRPSVHDVEDSGEPLPVELSIDYRWSHPKFEYTQADNVGIYRCRHGYAFSRVTSDDKFLFFKSHSLLWQGLAYTEYARKVNLVKYEFDEMFEITLYLLSGIKKKFVKHKDLPWTAIDLSQINPVVVSVRSVYDTYSYTNRYSGKVRTLTPKPHFSFSGIRDGTDVIWHTLDPDHYSNRINIIGKTFIIHFKDGKEKVYEQVDDTWNEKSVLSSDL</sequence>
<dbReference type="EMBL" id="CP056069">
    <property type="protein sequence ID" value="UVC49326.1"/>
    <property type="molecule type" value="Genomic_DNA"/>
</dbReference>